<dbReference type="InterPro" id="IPR003772">
    <property type="entry name" value="YceD"/>
</dbReference>
<gene>
    <name evidence="2" type="ORF">GWK08_12445</name>
</gene>
<keyword evidence="3" id="KW-1185">Reference proteome</keyword>
<dbReference type="RefSeq" id="WP_163607546.1">
    <property type="nucleotide sequence ID" value="NZ_JAABOO010000003.1"/>
</dbReference>
<dbReference type="Proteomes" id="UP000468581">
    <property type="component" value="Unassembled WGS sequence"/>
</dbReference>
<evidence type="ECO:0000313" key="3">
    <source>
        <dbReference type="Proteomes" id="UP000468581"/>
    </source>
</evidence>
<organism evidence="2 3">
    <name type="scientific">Leptobacterium flavescens</name>
    <dbReference type="NCBI Taxonomy" id="472055"/>
    <lineage>
        <taxon>Bacteria</taxon>
        <taxon>Pseudomonadati</taxon>
        <taxon>Bacteroidota</taxon>
        <taxon>Flavobacteriia</taxon>
        <taxon>Flavobacteriales</taxon>
        <taxon>Flavobacteriaceae</taxon>
        <taxon>Leptobacterium</taxon>
    </lineage>
</organism>
<reference evidence="2 3" key="1">
    <citation type="submission" date="2020-01" db="EMBL/GenBank/DDBJ databases">
        <title>Leptobacterium flavescens.</title>
        <authorList>
            <person name="Wang G."/>
        </authorList>
    </citation>
    <scope>NUCLEOTIDE SEQUENCE [LARGE SCALE GENOMIC DNA]</scope>
    <source>
        <strain evidence="2 3">KCTC 22160</strain>
    </source>
</reference>
<accession>A0A6P0ULZ1</accession>
<dbReference type="Pfam" id="PF02620">
    <property type="entry name" value="YceD"/>
    <property type="match status" value="1"/>
</dbReference>
<feature type="region of interest" description="Disordered" evidence="1">
    <location>
        <begin position="155"/>
        <end position="177"/>
    </location>
</feature>
<evidence type="ECO:0000256" key="1">
    <source>
        <dbReference type="SAM" id="MobiDB-lite"/>
    </source>
</evidence>
<name>A0A6P0ULZ1_9FLAO</name>
<comment type="caution">
    <text evidence="2">The sequence shown here is derived from an EMBL/GenBank/DDBJ whole genome shotgun (WGS) entry which is preliminary data.</text>
</comment>
<dbReference type="AlphaFoldDB" id="A0A6P0ULZ1"/>
<protein>
    <submittedName>
        <fullName evidence="2">DUF177 domain-containing protein</fullName>
    </submittedName>
</protein>
<proteinExistence type="predicted"/>
<evidence type="ECO:0000313" key="2">
    <source>
        <dbReference type="EMBL" id="NER14254.1"/>
    </source>
</evidence>
<dbReference type="EMBL" id="JAABOO010000003">
    <property type="protein sequence ID" value="NER14254.1"/>
    <property type="molecule type" value="Genomic_DNA"/>
</dbReference>
<sequence length="177" mass="20283">MKKLKEFDIPFVGLKQGKHQFVYQIDNAFFEAFNFDEFNSTSIKVVVELDKKSSLLELSFNAEGVVNVLCDLSNEPYDQEVGGELNLVVKFGEEYNDENEEILIIPHGEHQINVAQYVYELIVLSVPAKRIHPGIKDGSLSSEIVKKLEELQPKEIKNGKEETDPRWDQLKKLLTDK</sequence>